<protein>
    <submittedName>
        <fullName evidence="4">HSP40/DnaJ peptide-binding</fullName>
    </submittedName>
</protein>
<dbReference type="SMART" id="SM00271">
    <property type="entry name" value="DnaJ"/>
    <property type="match status" value="1"/>
</dbReference>
<dbReference type="EMBL" id="CAID01000005">
    <property type="protein sequence ID" value="CEF98138.1"/>
    <property type="molecule type" value="Genomic_DNA"/>
</dbReference>
<dbReference type="InParanoid" id="A0A090N3H7"/>
<dbReference type="InterPro" id="IPR008971">
    <property type="entry name" value="HSP40/DnaJ_pept-bd"/>
</dbReference>
<dbReference type="Pfam" id="PF01556">
    <property type="entry name" value="DnaJ_C"/>
    <property type="match status" value="1"/>
</dbReference>
<dbReference type="GeneID" id="9834544"/>
<dbReference type="SUPFAM" id="SSF49493">
    <property type="entry name" value="HSP40/DnaJ peptide-binding domain"/>
    <property type="match status" value="2"/>
</dbReference>
<evidence type="ECO:0000256" key="1">
    <source>
        <dbReference type="ARBA" id="ARBA00023186"/>
    </source>
</evidence>
<dbReference type="InterPro" id="IPR002939">
    <property type="entry name" value="DnaJ_C"/>
</dbReference>
<dbReference type="STRING" id="70448.A0A090N3H7"/>
<dbReference type="GO" id="GO:0005829">
    <property type="term" value="C:cytosol"/>
    <property type="evidence" value="ECO:0007669"/>
    <property type="project" value="TreeGrafter"/>
</dbReference>
<comment type="caution">
    <text evidence="4">The sequence shown here is derived from an EMBL/GenBank/DDBJ whole genome shotgun (WGS) entry which is preliminary data.</text>
</comment>
<name>A0A090N3H7_OSTTA</name>
<evidence type="ECO:0000313" key="5">
    <source>
        <dbReference type="Proteomes" id="UP000009170"/>
    </source>
</evidence>
<dbReference type="PANTHER" id="PTHR24078">
    <property type="entry name" value="DNAJ HOMOLOG SUBFAMILY C MEMBER"/>
    <property type="match status" value="1"/>
</dbReference>
<dbReference type="PROSITE" id="PS00636">
    <property type="entry name" value="DNAJ_1"/>
    <property type="match status" value="1"/>
</dbReference>
<dbReference type="FunFam" id="2.60.260.20:FF:000013">
    <property type="entry name" value="DnaJ subfamily B member 11"/>
    <property type="match status" value="1"/>
</dbReference>
<dbReference type="PRINTS" id="PR00625">
    <property type="entry name" value="JDOMAIN"/>
</dbReference>
<dbReference type="RefSeq" id="XP_022839102.1">
    <property type="nucleotide sequence ID" value="XM_022984363.1"/>
</dbReference>
<accession>A0A090N3H7</accession>
<dbReference type="KEGG" id="ota:OT_ostta05g04460"/>
<reference evidence="4 5" key="2">
    <citation type="journal article" date="2014" name="BMC Genomics">
        <title>An improved genome of the model marine alga Ostreococcus tauri unfolds by assessing Illumina de novo assemblies.</title>
        <authorList>
            <person name="Blanc-Mathieu R."/>
            <person name="Verhelst B."/>
            <person name="Derelle E."/>
            <person name="Rombauts S."/>
            <person name="Bouget F.Y."/>
            <person name="Carre I."/>
            <person name="Chateau A."/>
            <person name="Eyre-Walker A."/>
            <person name="Grimsley N."/>
            <person name="Moreau H."/>
            <person name="Piegu B."/>
            <person name="Rivals E."/>
            <person name="Schackwitz W."/>
            <person name="Van de Peer Y."/>
            <person name="Piganeau G."/>
        </authorList>
    </citation>
    <scope>NUCLEOTIDE SEQUENCE [LARGE SCALE GENOMIC DNA]</scope>
    <source>
        <strain evidence="5">OTTH 0595 / CCAP 157/2 / RCC745</strain>
    </source>
</reference>
<feature type="compositionally biased region" description="Gly residues" evidence="2">
    <location>
        <begin position="88"/>
        <end position="101"/>
    </location>
</feature>
<proteinExistence type="predicted"/>
<dbReference type="Gene3D" id="1.10.287.110">
    <property type="entry name" value="DnaJ domain"/>
    <property type="match status" value="1"/>
</dbReference>
<dbReference type="InterPro" id="IPR051339">
    <property type="entry name" value="DnaJ_subfamily_B"/>
</dbReference>
<dbReference type="GO" id="GO:0006457">
    <property type="term" value="P:protein folding"/>
    <property type="evidence" value="ECO:0007669"/>
    <property type="project" value="InterPro"/>
</dbReference>
<dbReference type="OrthoDB" id="550424at2759"/>
<dbReference type="GO" id="GO:0051087">
    <property type="term" value="F:protein-folding chaperone binding"/>
    <property type="evidence" value="ECO:0007669"/>
    <property type="project" value="TreeGrafter"/>
</dbReference>
<dbReference type="PROSITE" id="PS50076">
    <property type="entry name" value="DNAJ_2"/>
    <property type="match status" value="1"/>
</dbReference>
<dbReference type="Proteomes" id="UP000009170">
    <property type="component" value="Unassembled WGS sequence"/>
</dbReference>
<organism evidence="4 5">
    <name type="scientific">Ostreococcus tauri</name>
    <name type="common">Marine green alga</name>
    <dbReference type="NCBI Taxonomy" id="70448"/>
    <lineage>
        <taxon>Eukaryota</taxon>
        <taxon>Viridiplantae</taxon>
        <taxon>Chlorophyta</taxon>
        <taxon>Mamiellophyceae</taxon>
        <taxon>Mamiellales</taxon>
        <taxon>Bathycoccaceae</taxon>
        <taxon>Ostreococcus</taxon>
    </lineage>
</organism>
<dbReference type="Pfam" id="PF00226">
    <property type="entry name" value="DnaJ"/>
    <property type="match status" value="1"/>
</dbReference>
<dbReference type="PANTHER" id="PTHR24078:SF553">
    <property type="entry name" value="DNAJ HOMOLOG SUBFAMILY B MEMBER 5"/>
    <property type="match status" value="1"/>
</dbReference>
<gene>
    <name evidence="4" type="ORF">OT_ostta05g04460</name>
</gene>
<keyword evidence="1" id="KW-0143">Chaperone</keyword>
<feature type="domain" description="J" evidence="3">
    <location>
        <begin position="4"/>
        <end position="68"/>
    </location>
</feature>
<dbReference type="CDD" id="cd06257">
    <property type="entry name" value="DnaJ"/>
    <property type="match status" value="1"/>
</dbReference>
<sequence>MGSDFYDVLGVSRADANDAERLKKAYKRAALKHHPDRAGGSDEMFKRIGLAYDTLSDGTKRAVYDRYGEDGLKAGFVPPETATRDAGRGGGGGGFGGGGFGSTSNGSARGGQGFHEFTGADAEALFSRLFGGGGGGGGGFGQGGFGGVGDPFGGFSPTGGGRKRARPECVIEIALSLEELYRGGRREFMYRRNVRAGDGSMTERDEQISLDVKPGWKGGTKLTFDRKGHESATGETADLVVVIKERPHTFLKREGDDLVYEVPSISLRSALVGWKFRFDHVDGEQVSIEFEEPTPAGFVRTVRGRGMPNQKTGARGNLIVRVKAVDFPKKLNARQKKLLKECFPAGKSAAA</sequence>
<dbReference type="AlphaFoldDB" id="A0A090N3H7"/>
<dbReference type="SUPFAM" id="SSF46565">
    <property type="entry name" value="Chaperone J-domain"/>
    <property type="match status" value="1"/>
</dbReference>
<dbReference type="InterPro" id="IPR018253">
    <property type="entry name" value="DnaJ_domain_CS"/>
</dbReference>
<evidence type="ECO:0000313" key="4">
    <source>
        <dbReference type="EMBL" id="CEF98138.1"/>
    </source>
</evidence>
<evidence type="ECO:0000256" key="2">
    <source>
        <dbReference type="SAM" id="MobiDB-lite"/>
    </source>
</evidence>
<reference evidence="5" key="1">
    <citation type="journal article" date="2006" name="Proc. Natl. Acad. Sci. U.S.A.">
        <title>Genome analysis of the smallest free-living eukaryote Ostreococcus tauri unveils many unique features.</title>
        <authorList>
            <person name="Derelle E."/>
            <person name="Ferraz C."/>
            <person name="Rombauts S."/>
            <person name="Rouze P."/>
            <person name="Worden A.Z."/>
            <person name="Robbens S."/>
            <person name="Partensky F."/>
            <person name="Degroeve S."/>
            <person name="Echeynie S."/>
            <person name="Cooke R."/>
            <person name="Saeys Y."/>
            <person name="Wuyts J."/>
            <person name="Jabbari K."/>
            <person name="Bowler C."/>
            <person name="Panaud O."/>
            <person name="Piegu B."/>
            <person name="Ball S.G."/>
            <person name="Ral J.-P."/>
            <person name="Bouget F.-Y."/>
            <person name="Piganeau G."/>
            <person name="De Baets B."/>
            <person name="Picard A."/>
            <person name="Delseny M."/>
            <person name="Demaille J."/>
            <person name="Van de Peer Y."/>
            <person name="Moreau H."/>
        </authorList>
    </citation>
    <scope>NUCLEOTIDE SEQUENCE [LARGE SCALE GENOMIC DNA]</scope>
    <source>
        <strain evidence="5">OTTH 0595 / CCAP 157/2 / RCC745</strain>
    </source>
</reference>
<dbReference type="GO" id="GO:0051082">
    <property type="term" value="F:unfolded protein binding"/>
    <property type="evidence" value="ECO:0007669"/>
    <property type="project" value="InterPro"/>
</dbReference>
<evidence type="ECO:0000259" key="3">
    <source>
        <dbReference type="PROSITE" id="PS50076"/>
    </source>
</evidence>
<dbReference type="InterPro" id="IPR036869">
    <property type="entry name" value="J_dom_sf"/>
</dbReference>
<feature type="region of interest" description="Disordered" evidence="2">
    <location>
        <begin position="75"/>
        <end position="114"/>
    </location>
</feature>
<dbReference type="InterPro" id="IPR001623">
    <property type="entry name" value="DnaJ_domain"/>
</dbReference>
<keyword evidence="5" id="KW-1185">Reference proteome</keyword>
<dbReference type="Gene3D" id="2.60.260.20">
    <property type="entry name" value="Urease metallochaperone UreE, N-terminal domain"/>
    <property type="match status" value="2"/>
</dbReference>
<dbReference type="CDD" id="cd10747">
    <property type="entry name" value="DnaJ_C"/>
    <property type="match status" value="1"/>
</dbReference>